<evidence type="ECO:0000256" key="4">
    <source>
        <dbReference type="ARBA" id="ARBA00022989"/>
    </source>
</evidence>
<protein>
    <recommendedName>
        <fullName evidence="6">Phosphatidylglycerol lysyltransferase</fullName>
        <ecNumber evidence="6">2.3.2.3</ecNumber>
    </recommendedName>
    <alternativeName>
        <fullName evidence="6">Lysylphosphatidylglycerol synthase</fullName>
    </alternativeName>
</protein>
<comment type="function">
    <text evidence="6">Catalyzes the transfer of a lysyl group from L-lysyl-tRNA(Lys) to membrane-bound phosphatidylglycerol (PG), which produces lysylphosphatidylglycerol (LPG), a major component of the bacterial membrane with a positive net charge. LPG synthesis contributes to bacterial virulence as it is involved in the resistance mechanism against cationic antimicrobial peptides (CAMP) produces by the host's immune system (defensins, cathelicidins) and by the competing microorganisms.</text>
</comment>
<dbReference type="NCBIfam" id="TIGR00374">
    <property type="entry name" value="flippase-like domain"/>
    <property type="match status" value="1"/>
</dbReference>
<proteinExistence type="inferred from homology"/>
<reference evidence="7 8" key="1">
    <citation type="submission" date="2019-09" db="EMBL/GenBank/DDBJ databases">
        <authorList>
            <person name="Valk L.C."/>
        </authorList>
    </citation>
    <scope>NUCLEOTIDE SEQUENCE [LARGE SCALE GENOMIC DNA]</scope>
    <source>
        <strain evidence="7">GalUA</strain>
    </source>
</reference>
<evidence type="ECO:0000313" key="7">
    <source>
        <dbReference type="EMBL" id="KAB1440616.1"/>
    </source>
</evidence>
<feature type="transmembrane region" description="Helical" evidence="6">
    <location>
        <begin position="317"/>
        <end position="335"/>
    </location>
</feature>
<dbReference type="InterPro" id="IPR022791">
    <property type="entry name" value="L-PG_synthase/AglD"/>
</dbReference>
<sequence length="351" mass="39819">MMSKKKNMFNAIFLIAVFVITTHYIFQGKDMSSLIYYIQKTDLRYWIGAVFCIIIFVGSESVLIFYMMHSIQQKVNLTHCFLYSFVGFFFSCITPSATGGQPAQIYYMKKDNIPIPVATLILMVITITYKMVLIVLGIIVFIIQPAEVMIYLTPVKGICYLGLLLNVFCVGFMILLVFHPSIAKNILISTIKVLNKIKLIKHPSGYLERIEGAMQQYQEVAIFFKTHTLVIFNVFLITVFQRLLFFYITYLTYRSFGLKGESWITIVLLQGMIAVAVDMLPLPGGMGISEKLFLMIFTPMLGNITLPAMVVSRGLSFYAELILCALFTIIAHIVIGRKGNTKGNKNDDRIL</sequence>
<feature type="transmembrane region" description="Helical" evidence="6">
    <location>
        <begin position="7"/>
        <end position="26"/>
    </location>
</feature>
<dbReference type="GO" id="GO:0005886">
    <property type="term" value="C:plasma membrane"/>
    <property type="evidence" value="ECO:0007669"/>
    <property type="project" value="UniProtKB-SubCell"/>
</dbReference>
<accession>A0A7V7QNL2</accession>
<dbReference type="GO" id="GO:0006629">
    <property type="term" value="P:lipid metabolic process"/>
    <property type="evidence" value="ECO:0007669"/>
    <property type="project" value="UniProtKB-KW"/>
</dbReference>
<dbReference type="OrthoDB" id="9810654at2"/>
<keyword evidence="6" id="KW-0808">Transferase</keyword>
<evidence type="ECO:0000313" key="8">
    <source>
        <dbReference type="Proteomes" id="UP000461768"/>
    </source>
</evidence>
<dbReference type="EC" id="2.3.2.3" evidence="6"/>
<dbReference type="Proteomes" id="UP000461768">
    <property type="component" value="Unassembled WGS sequence"/>
</dbReference>
<comment type="similarity">
    <text evidence="6">Belongs to the LPG synthase family.</text>
</comment>
<feature type="transmembrane region" description="Helical" evidence="6">
    <location>
        <begin position="262"/>
        <end position="280"/>
    </location>
</feature>
<dbReference type="EMBL" id="WAGX01000003">
    <property type="protein sequence ID" value="KAB1440616.1"/>
    <property type="molecule type" value="Genomic_DNA"/>
</dbReference>
<dbReference type="PANTHER" id="PTHR37693">
    <property type="entry name" value="PHOSPHATIDYLGLYCEROL LYSYLTRANSFERASE"/>
    <property type="match status" value="1"/>
</dbReference>
<comment type="caution">
    <text evidence="7">The sequence shown here is derived from an EMBL/GenBank/DDBJ whole genome shotgun (WGS) entry which is preliminary data.</text>
</comment>
<evidence type="ECO:0000256" key="1">
    <source>
        <dbReference type="ARBA" id="ARBA00004651"/>
    </source>
</evidence>
<feature type="transmembrane region" description="Helical" evidence="6">
    <location>
        <begin position="155"/>
        <end position="178"/>
    </location>
</feature>
<keyword evidence="4 6" id="KW-1133">Transmembrane helix</keyword>
<dbReference type="GO" id="GO:0050071">
    <property type="term" value="F:phosphatidylglycerol lysyltransferase activity"/>
    <property type="evidence" value="ECO:0007669"/>
    <property type="project" value="UniProtKB-EC"/>
</dbReference>
<comment type="catalytic activity">
    <reaction evidence="6">
        <text>L-lysyl-tRNA(Lys) + a 1,2-diacyl-sn-glycero-3-phospho-(1'-sn-glycerol) = a 1,2-diacyl-sn-glycero-3-phospho-1'-(3'-O-L-lysyl)-sn-glycerol + tRNA(Lys)</text>
        <dbReference type="Rhea" id="RHEA:10668"/>
        <dbReference type="Rhea" id="RHEA-COMP:9696"/>
        <dbReference type="Rhea" id="RHEA-COMP:9697"/>
        <dbReference type="ChEBI" id="CHEBI:64716"/>
        <dbReference type="ChEBI" id="CHEBI:75792"/>
        <dbReference type="ChEBI" id="CHEBI:78442"/>
        <dbReference type="ChEBI" id="CHEBI:78529"/>
        <dbReference type="EC" id="2.3.2.3"/>
    </reaction>
</comment>
<gene>
    <name evidence="6" type="primary">mprF</name>
    <name evidence="7" type="ORF">F7O84_01955</name>
</gene>
<evidence type="ECO:0000256" key="5">
    <source>
        <dbReference type="ARBA" id="ARBA00023136"/>
    </source>
</evidence>
<feature type="transmembrane region" description="Helical" evidence="6">
    <location>
        <begin position="229"/>
        <end position="250"/>
    </location>
</feature>
<keyword evidence="2" id="KW-1003">Cell membrane</keyword>
<dbReference type="Pfam" id="PF03706">
    <property type="entry name" value="LPG_synthase_TM"/>
    <property type="match status" value="1"/>
</dbReference>
<keyword evidence="8" id="KW-1185">Reference proteome</keyword>
<dbReference type="PANTHER" id="PTHR37693:SF1">
    <property type="entry name" value="INTEGRAL MEMBRANE PROTEIN"/>
    <property type="match status" value="1"/>
</dbReference>
<keyword evidence="5 6" id="KW-0472">Membrane</keyword>
<evidence type="ECO:0000256" key="6">
    <source>
        <dbReference type="RuleBase" id="RU363042"/>
    </source>
</evidence>
<evidence type="ECO:0000256" key="2">
    <source>
        <dbReference type="ARBA" id="ARBA00022475"/>
    </source>
</evidence>
<feature type="transmembrane region" description="Helical" evidence="6">
    <location>
        <begin position="46"/>
        <end position="66"/>
    </location>
</feature>
<dbReference type="AlphaFoldDB" id="A0A7V7QNL2"/>
<keyword evidence="6" id="KW-0443">Lipid metabolism</keyword>
<feature type="transmembrane region" description="Helical" evidence="6">
    <location>
        <begin position="117"/>
        <end position="143"/>
    </location>
</feature>
<keyword evidence="3 6" id="KW-0812">Transmembrane</keyword>
<dbReference type="GO" id="GO:0046677">
    <property type="term" value="P:response to antibiotic"/>
    <property type="evidence" value="ECO:0007669"/>
    <property type="project" value="UniProtKB-KW"/>
</dbReference>
<keyword evidence="6" id="KW-0046">Antibiotic resistance</keyword>
<reference evidence="7 8" key="2">
    <citation type="submission" date="2020-02" db="EMBL/GenBank/DDBJ databases">
        <title>Candidatus Galacturonibacter soehngenii shows hetero-acetogenic catabolism of galacturonic acid but lacks a canonical carbon monoxide dehydrogenase/acetyl-CoA synthase complex.</title>
        <authorList>
            <person name="Diender M."/>
            <person name="Stouten G.R."/>
            <person name="Petersen J.F."/>
            <person name="Nielsen P.H."/>
            <person name="Dueholm M.S."/>
            <person name="Pronk J.T."/>
            <person name="Van Loosdrecht M.C.M."/>
        </authorList>
    </citation>
    <scope>NUCLEOTIDE SEQUENCE [LARGE SCALE GENOMIC DNA]</scope>
    <source>
        <strain evidence="7">GalUA</strain>
    </source>
</reference>
<comment type="subcellular location">
    <subcellularLocation>
        <location evidence="1 6">Cell membrane</location>
        <topology evidence="1 6">Multi-pass membrane protein</topology>
    </subcellularLocation>
</comment>
<evidence type="ECO:0000256" key="3">
    <source>
        <dbReference type="ARBA" id="ARBA00022692"/>
    </source>
</evidence>
<name>A0A7V7QNL2_9FIRM</name>
<organism evidence="7 8">
    <name type="scientific">Candidatus Galacturonatibacter soehngenii</name>
    <dbReference type="NCBI Taxonomy" id="2307010"/>
    <lineage>
        <taxon>Bacteria</taxon>
        <taxon>Bacillati</taxon>
        <taxon>Bacillota</taxon>
        <taxon>Clostridia</taxon>
        <taxon>Lachnospirales</taxon>
        <taxon>Lachnospiraceae</taxon>
        <taxon>Candidatus Galacturonatibacter</taxon>
    </lineage>
</organism>